<proteinExistence type="predicted"/>
<dbReference type="InterPro" id="IPR003594">
    <property type="entry name" value="HATPase_dom"/>
</dbReference>
<keyword evidence="1" id="KW-0378">Hydrolase</keyword>
<comment type="caution">
    <text evidence="3">The sequence shown here is derived from an EMBL/GenBank/DDBJ whole genome shotgun (WGS) entry which is preliminary data.</text>
</comment>
<feature type="domain" description="PPM-type phosphatase" evidence="2">
    <location>
        <begin position="280"/>
        <end position="501"/>
    </location>
</feature>
<dbReference type="Pfam" id="PF05227">
    <property type="entry name" value="CHASE3"/>
    <property type="match status" value="1"/>
</dbReference>
<dbReference type="Pfam" id="PF07228">
    <property type="entry name" value="SpoIIE"/>
    <property type="match status" value="1"/>
</dbReference>
<name>A0ABX0GYL7_9ACTN</name>
<dbReference type="InterPro" id="IPR036890">
    <property type="entry name" value="HATPase_C_sf"/>
</dbReference>
<dbReference type="Gene3D" id="3.30.565.10">
    <property type="entry name" value="Histidine kinase-like ATPase, C-terminal domain"/>
    <property type="match status" value="1"/>
</dbReference>
<evidence type="ECO:0000259" key="2">
    <source>
        <dbReference type="SMART" id="SM00331"/>
    </source>
</evidence>
<dbReference type="PANTHER" id="PTHR43156:SF2">
    <property type="entry name" value="STAGE II SPORULATION PROTEIN E"/>
    <property type="match status" value="1"/>
</dbReference>
<keyword evidence="4" id="KW-1185">Reference proteome</keyword>
<evidence type="ECO:0000313" key="3">
    <source>
        <dbReference type="EMBL" id="NHC15683.1"/>
    </source>
</evidence>
<dbReference type="EMBL" id="JAANNP010000046">
    <property type="protein sequence ID" value="NHC15683.1"/>
    <property type="molecule type" value="Genomic_DNA"/>
</dbReference>
<protein>
    <submittedName>
        <fullName evidence="3">SpoIIE family protein phosphatase</fullName>
    </submittedName>
</protein>
<dbReference type="SMART" id="SM00331">
    <property type="entry name" value="PP2C_SIG"/>
    <property type="match status" value="1"/>
</dbReference>
<dbReference type="InterPro" id="IPR052016">
    <property type="entry name" value="Bact_Sigma-Reg"/>
</dbReference>
<dbReference type="RefSeq" id="WP_166284178.1">
    <property type="nucleotide sequence ID" value="NZ_JAANNP010000046.1"/>
</dbReference>
<organism evidence="3 4">
    <name type="scientific">Motilibacter deserti</name>
    <dbReference type="NCBI Taxonomy" id="2714956"/>
    <lineage>
        <taxon>Bacteria</taxon>
        <taxon>Bacillati</taxon>
        <taxon>Actinomycetota</taxon>
        <taxon>Actinomycetes</taxon>
        <taxon>Motilibacterales</taxon>
        <taxon>Motilibacteraceae</taxon>
        <taxon>Motilibacter</taxon>
    </lineage>
</organism>
<dbReference type="InterPro" id="IPR036457">
    <property type="entry name" value="PPM-type-like_dom_sf"/>
</dbReference>
<dbReference type="Proteomes" id="UP000800981">
    <property type="component" value="Unassembled WGS sequence"/>
</dbReference>
<dbReference type="CDD" id="cd19410">
    <property type="entry name" value="HK9-like_sensor"/>
    <property type="match status" value="1"/>
</dbReference>
<dbReference type="CDD" id="cd16936">
    <property type="entry name" value="HATPase_RsbW-like"/>
    <property type="match status" value="1"/>
</dbReference>
<dbReference type="SUPFAM" id="SSF81606">
    <property type="entry name" value="PP2C-like"/>
    <property type="match status" value="1"/>
</dbReference>
<dbReference type="Gene3D" id="3.60.40.10">
    <property type="entry name" value="PPM-type phosphatase domain"/>
    <property type="match status" value="1"/>
</dbReference>
<gene>
    <name evidence="3" type="ORF">G9H71_18025</name>
</gene>
<evidence type="ECO:0000313" key="4">
    <source>
        <dbReference type="Proteomes" id="UP000800981"/>
    </source>
</evidence>
<dbReference type="Pfam" id="PF13581">
    <property type="entry name" value="HATPase_c_2"/>
    <property type="match status" value="1"/>
</dbReference>
<dbReference type="SUPFAM" id="SSF55874">
    <property type="entry name" value="ATPase domain of HSP90 chaperone/DNA topoisomerase II/histidine kinase"/>
    <property type="match status" value="1"/>
</dbReference>
<sequence>MAALLGLLLVDATAGSLLSVQRGNRQERLDGQLTPARTKLADLSKAFVDQETGVRGFVVTGGEEFLEPYVAGRREEERLASELHGLFEGDPALAERLRAVIRAGEDWRRSAAEPEISYRRAGDEARSVALVTSRTGKTRFDRLRVLLASLQDRVDAEADLVNDQTRRSADLANLVVVVSAVLALLLVGALSTQVQRRVLGPLRRLRPLAEAAARQPRAGKVPVPSGDPDVRAVAQSAERLRQTAVRNEDVAVRAQQALAQEGPSVAALTAELAPSVWPLPAGLLWAGRTVPAGGDVPGDVYDVFPVTGQQVGVLVADAAGHGPHAGLVALRAKHVVTGALRRGLDPAQALARLADEMGDAEEGFLTVFLATVDLPTGVLRYASAGHPAAALLHAGAAEQLLPTGPLLGPIPGAWSVASGELPPDGTLAVTTDGIADIELREGQAYGSSRLLGLLAEATAGAARAQQALDCERVIDAIFADVERDTGSVRRKDDRTVVLLHRPPHADRNQRWRVLPAVPASAGEARRLLRAQVPTAGDALLDAAELCLTELVTNAVLHGGRDELAVSVALERGVLHLQVRDGSDAHPQVLVHSASAGTGRGLALVAQLSERWGSDPYPSGGKVVWCELTEESAGRGATGRVDSWLADLGDLLDAGADAAKTDSEQLQEVLLLRYPIRLGMRAREHYRSVLRECQLMQAPLDAANPTGAAAELLVDIYSHGLRAQDRAGNGVTVSEDALLAAFTRGDRTSDLSLAMGEQPQESLAAAVAALEQLRVATVTGSLLSDQTPPGVDALDDWVTQECARQLAGQDPLPWAGSLD</sequence>
<dbReference type="PANTHER" id="PTHR43156">
    <property type="entry name" value="STAGE II SPORULATION PROTEIN E-RELATED"/>
    <property type="match status" value="1"/>
</dbReference>
<reference evidence="3 4" key="1">
    <citation type="submission" date="2020-03" db="EMBL/GenBank/DDBJ databases">
        <title>Two novel Motilibacter sp.</title>
        <authorList>
            <person name="Liu S."/>
        </authorList>
    </citation>
    <scope>NUCLEOTIDE SEQUENCE [LARGE SCALE GENOMIC DNA]</scope>
    <source>
        <strain evidence="3 4">E257</strain>
    </source>
</reference>
<accession>A0ABX0GYL7</accession>
<dbReference type="InterPro" id="IPR007891">
    <property type="entry name" value="CHASE3"/>
</dbReference>
<evidence type="ECO:0000256" key="1">
    <source>
        <dbReference type="ARBA" id="ARBA00022801"/>
    </source>
</evidence>
<dbReference type="InterPro" id="IPR001932">
    <property type="entry name" value="PPM-type_phosphatase-like_dom"/>
</dbReference>